<dbReference type="EMBL" id="JBFAQK010000063">
    <property type="protein sequence ID" value="MEV4684904.1"/>
    <property type="molecule type" value="Genomic_DNA"/>
</dbReference>
<dbReference type="RefSeq" id="WP_364600145.1">
    <property type="nucleotide sequence ID" value="NZ_JBFAQK010000063.1"/>
</dbReference>
<dbReference type="Proteomes" id="UP001552521">
    <property type="component" value="Unassembled WGS sequence"/>
</dbReference>
<evidence type="ECO:0000313" key="2">
    <source>
        <dbReference type="Proteomes" id="UP001552521"/>
    </source>
</evidence>
<protein>
    <submittedName>
        <fullName evidence="1">DUF5819 family protein</fullName>
    </submittedName>
</protein>
<dbReference type="InterPro" id="IPR043857">
    <property type="entry name" value="DUF5819"/>
</dbReference>
<gene>
    <name evidence="1" type="ORF">AB0K36_29525</name>
</gene>
<accession>A0ABV3I221</accession>
<name>A0ABV3I221_9ACTN</name>
<comment type="caution">
    <text evidence="1">The sequence shown here is derived from an EMBL/GenBank/DDBJ whole genome shotgun (WGS) entry which is preliminary data.</text>
</comment>
<organism evidence="1 2">
    <name type="scientific">Streptomyces kurssanovii</name>
    <dbReference type="NCBI Taxonomy" id="67312"/>
    <lineage>
        <taxon>Bacteria</taxon>
        <taxon>Bacillati</taxon>
        <taxon>Actinomycetota</taxon>
        <taxon>Actinomycetes</taxon>
        <taxon>Kitasatosporales</taxon>
        <taxon>Streptomycetaceae</taxon>
        <taxon>Streptomyces</taxon>
    </lineage>
</organism>
<dbReference type="Pfam" id="PF19136">
    <property type="entry name" value="DUF5819"/>
    <property type="match status" value="1"/>
</dbReference>
<proteinExistence type="predicted"/>
<reference evidence="1 2" key="1">
    <citation type="submission" date="2024-06" db="EMBL/GenBank/DDBJ databases">
        <title>The Natural Products Discovery Center: Release of the First 8490 Sequenced Strains for Exploring Actinobacteria Biosynthetic Diversity.</title>
        <authorList>
            <person name="Kalkreuter E."/>
            <person name="Kautsar S.A."/>
            <person name="Yang D."/>
            <person name="Bader C.D."/>
            <person name="Teijaro C.N."/>
            <person name="Fluegel L."/>
            <person name="Davis C.M."/>
            <person name="Simpson J.R."/>
            <person name="Lauterbach L."/>
            <person name="Steele A.D."/>
            <person name="Gui C."/>
            <person name="Meng S."/>
            <person name="Li G."/>
            <person name="Viehrig K."/>
            <person name="Ye F."/>
            <person name="Su P."/>
            <person name="Kiefer A.F."/>
            <person name="Nichols A."/>
            <person name="Cepeda A.J."/>
            <person name="Yan W."/>
            <person name="Fan B."/>
            <person name="Jiang Y."/>
            <person name="Adhikari A."/>
            <person name="Zheng C.-J."/>
            <person name="Schuster L."/>
            <person name="Cowan T.M."/>
            <person name="Smanski M.J."/>
            <person name="Chevrette M.G."/>
            <person name="De Carvalho L.P.S."/>
            <person name="Shen B."/>
        </authorList>
    </citation>
    <scope>NUCLEOTIDE SEQUENCE [LARGE SCALE GENOMIC DNA]</scope>
    <source>
        <strain evidence="1 2">NPDC049344</strain>
    </source>
</reference>
<keyword evidence="2" id="KW-1185">Reference proteome</keyword>
<sequence>MRLPHQALRRAVLLVGTALLGGHFTMSALSQAPLSPAKVRYEETVNSYLEPYFAQNWMLFAPDPITDDRGILARAKCSDGSVTDFYDVTYPHIKAAQDSRFFPSRMSRLVTNGLQSISNHDELMNRLRQNAQNDKKPLIPATPFEKSSRNETITFLSRYSMGQMPAPCGGGRPSEIQVRMYIHQLPPWSKRKDPEAEGKVEVEDFAWRKVEELR</sequence>
<evidence type="ECO:0000313" key="1">
    <source>
        <dbReference type="EMBL" id="MEV4684904.1"/>
    </source>
</evidence>